<dbReference type="SUPFAM" id="SSF52540">
    <property type="entry name" value="P-loop containing nucleoside triphosphate hydrolases"/>
    <property type="match status" value="1"/>
</dbReference>
<comment type="caution">
    <text evidence="1">The sequence shown here is derived from an EMBL/GenBank/DDBJ whole genome shotgun (WGS) entry which is preliminary data.</text>
</comment>
<protein>
    <recommendedName>
        <fullName evidence="3">Chromosome partitioning protein</fullName>
    </recommendedName>
</protein>
<evidence type="ECO:0008006" key="3">
    <source>
        <dbReference type="Google" id="ProtNLM"/>
    </source>
</evidence>
<dbReference type="EMBL" id="JBHSLW010000023">
    <property type="protein sequence ID" value="MFC5420904.1"/>
    <property type="molecule type" value="Genomic_DNA"/>
</dbReference>
<accession>A0ABW0IUE5</accession>
<dbReference type="RefSeq" id="WP_377799262.1">
    <property type="nucleotide sequence ID" value="NZ_JBHSLW010000023.1"/>
</dbReference>
<evidence type="ECO:0000313" key="2">
    <source>
        <dbReference type="Proteomes" id="UP001596053"/>
    </source>
</evidence>
<dbReference type="InterPro" id="IPR027417">
    <property type="entry name" value="P-loop_NTPase"/>
</dbReference>
<sequence>MARILLVTQEKGGVGKSLISRALAEAVPEAPVIEVDASRRLVELEGRAIFFPMRADRAAIEKSGGRAARAEFDGLIAAMTQASLPTIVDVGANTSASLLALLADLAPDLKEAAVEIGIIVIATAEAGALAEAPRLMQIAKPFASARFLIENRVRGEVDGKALGKIADGAALTMLAEHVMEEQAVALYQAGGLASIPRLDAGKLNERHGLALGSRIRRDLTRFRLEAMEAVKPAAEWLVG</sequence>
<dbReference type="Gene3D" id="3.40.50.300">
    <property type="entry name" value="P-loop containing nucleotide triphosphate hydrolases"/>
    <property type="match status" value="1"/>
</dbReference>
<reference evidence="2" key="1">
    <citation type="journal article" date="2019" name="Int. J. Syst. Evol. Microbiol.">
        <title>The Global Catalogue of Microorganisms (GCM) 10K type strain sequencing project: providing services to taxonomists for standard genome sequencing and annotation.</title>
        <authorList>
            <consortium name="The Broad Institute Genomics Platform"/>
            <consortium name="The Broad Institute Genome Sequencing Center for Infectious Disease"/>
            <person name="Wu L."/>
            <person name="Ma J."/>
        </authorList>
    </citation>
    <scope>NUCLEOTIDE SEQUENCE [LARGE SCALE GENOMIC DNA]</scope>
    <source>
        <strain evidence="2">NCAIM B.01391</strain>
    </source>
</reference>
<name>A0ABW0IUE5_9HYPH</name>
<proteinExistence type="predicted"/>
<organism evidence="1 2">
    <name type="scientific">Bosea eneae</name>
    <dbReference type="NCBI Taxonomy" id="151454"/>
    <lineage>
        <taxon>Bacteria</taxon>
        <taxon>Pseudomonadati</taxon>
        <taxon>Pseudomonadota</taxon>
        <taxon>Alphaproteobacteria</taxon>
        <taxon>Hyphomicrobiales</taxon>
        <taxon>Boseaceae</taxon>
        <taxon>Bosea</taxon>
    </lineage>
</organism>
<keyword evidence="2" id="KW-1185">Reference proteome</keyword>
<dbReference type="Proteomes" id="UP001596053">
    <property type="component" value="Unassembled WGS sequence"/>
</dbReference>
<evidence type="ECO:0000313" key="1">
    <source>
        <dbReference type="EMBL" id="MFC5420904.1"/>
    </source>
</evidence>
<gene>
    <name evidence="1" type="ORF">ACFPOB_15200</name>
</gene>